<feature type="chain" id="PRO_5043321504" evidence="2">
    <location>
        <begin position="19"/>
        <end position="201"/>
    </location>
</feature>
<accession>A0A2A6BJJ1</accession>
<evidence type="ECO:0000256" key="1">
    <source>
        <dbReference type="SAM" id="MobiDB-lite"/>
    </source>
</evidence>
<evidence type="ECO:0000256" key="2">
    <source>
        <dbReference type="SAM" id="SignalP"/>
    </source>
</evidence>
<proteinExistence type="predicted"/>
<feature type="signal peptide" evidence="2">
    <location>
        <begin position="1"/>
        <end position="18"/>
    </location>
</feature>
<name>A0A2A6BJJ1_PRIPA</name>
<reference evidence="4" key="1">
    <citation type="journal article" date="2008" name="Nat. Genet.">
        <title>The Pristionchus pacificus genome provides a unique perspective on nematode lifestyle and parasitism.</title>
        <authorList>
            <person name="Dieterich C."/>
            <person name="Clifton S.W."/>
            <person name="Schuster L.N."/>
            <person name="Chinwalla A."/>
            <person name="Delehaunty K."/>
            <person name="Dinkelacker I."/>
            <person name="Fulton L."/>
            <person name="Fulton R."/>
            <person name="Godfrey J."/>
            <person name="Minx P."/>
            <person name="Mitreva M."/>
            <person name="Roeseler W."/>
            <person name="Tian H."/>
            <person name="Witte H."/>
            <person name="Yang S.P."/>
            <person name="Wilson R.K."/>
            <person name="Sommer R.J."/>
        </authorList>
    </citation>
    <scope>NUCLEOTIDE SEQUENCE [LARGE SCALE GENOMIC DNA]</scope>
    <source>
        <strain evidence="4">PS312</strain>
    </source>
</reference>
<keyword evidence="2" id="KW-0732">Signal</keyword>
<evidence type="ECO:0000313" key="3">
    <source>
        <dbReference type="EnsemblMetazoa" id="PPA39364.1"/>
    </source>
</evidence>
<reference evidence="3" key="2">
    <citation type="submission" date="2022-06" db="UniProtKB">
        <authorList>
            <consortium name="EnsemblMetazoa"/>
        </authorList>
    </citation>
    <scope>IDENTIFICATION</scope>
    <source>
        <strain evidence="3">PS312</strain>
    </source>
</reference>
<feature type="region of interest" description="Disordered" evidence="1">
    <location>
        <begin position="125"/>
        <end position="153"/>
    </location>
</feature>
<protein>
    <submittedName>
        <fullName evidence="3">Uncharacterized protein</fullName>
    </submittedName>
</protein>
<sequence>MGIFAVVMSLLRAMFCFCFKKKQQTVGVFTTQQSGTWANPPSTQVHFSAYFYDTCSSYFALVPNPSIPFAASRGHLVINTRAGMPRERTIRTRAWTRFMNFLRDIRFFFLCLIGRRRPSGVKIVVTEPTPLPTPPSESSSSSSSSSSDDTPPCRYVTLTVESARYGRRREGRKTVRVMERGRLPHRELTSKLERILGATPV</sequence>
<dbReference type="Proteomes" id="UP000005239">
    <property type="component" value="Unassembled WGS sequence"/>
</dbReference>
<accession>A0A8R1Z2J9</accession>
<feature type="compositionally biased region" description="Low complexity" evidence="1">
    <location>
        <begin position="136"/>
        <end position="152"/>
    </location>
</feature>
<organism evidence="3 4">
    <name type="scientific">Pristionchus pacificus</name>
    <name type="common">Parasitic nematode worm</name>
    <dbReference type="NCBI Taxonomy" id="54126"/>
    <lineage>
        <taxon>Eukaryota</taxon>
        <taxon>Metazoa</taxon>
        <taxon>Ecdysozoa</taxon>
        <taxon>Nematoda</taxon>
        <taxon>Chromadorea</taxon>
        <taxon>Rhabditida</taxon>
        <taxon>Rhabditina</taxon>
        <taxon>Diplogasteromorpha</taxon>
        <taxon>Diplogasteroidea</taxon>
        <taxon>Neodiplogasteridae</taxon>
        <taxon>Pristionchus</taxon>
    </lineage>
</organism>
<gene>
    <name evidence="3" type="primary">WBGene00277733</name>
</gene>
<dbReference type="AlphaFoldDB" id="A0A2A6BJJ1"/>
<keyword evidence="4" id="KW-1185">Reference proteome</keyword>
<dbReference type="EnsemblMetazoa" id="PPA39364.1">
    <property type="protein sequence ID" value="PPA39364.1"/>
    <property type="gene ID" value="WBGene00277733"/>
</dbReference>
<evidence type="ECO:0000313" key="4">
    <source>
        <dbReference type="Proteomes" id="UP000005239"/>
    </source>
</evidence>